<evidence type="ECO:0000256" key="5">
    <source>
        <dbReference type="ARBA" id="ARBA00022519"/>
    </source>
</evidence>
<dbReference type="PANTHER" id="PTHR44936:SF5">
    <property type="entry name" value="SENSOR HISTIDINE KINASE ENVZ"/>
    <property type="match status" value="1"/>
</dbReference>
<dbReference type="GO" id="GO:0005524">
    <property type="term" value="F:ATP binding"/>
    <property type="evidence" value="ECO:0007669"/>
    <property type="project" value="UniProtKB-KW"/>
</dbReference>
<keyword evidence="8 15" id="KW-0812">Transmembrane</keyword>
<keyword evidence="6" id="KW-0597">Phosphoprotein</keyword>
<dbReference type="Pfam" id="PF00672">
    <property type="entry name" value="HAMP"/>
    <property type="match status" value="1"/>
</dbReference>
<evidence type="ECO:0000256" key="15">
    <source>
        <dbReference type="SAM" id="Phobius"/>
    </source>
</evidence>
<dbReference type="CDD" id="cd06225">
    <property type="entry name" value="HAMP"/>
    <property type="match status" value="1"/>
</dbReference>
<protein>
    <recommendedName>
        <fullName evidence="3">histidine kinase</fullName>
        <ecNumber evidence="3">2.7.13.3</ecNumber>
    </recommendedName>
</protein>
<evidence type="ECO:0000256" key="12">
    <source>
        <dbReference type="ARBA" id="ARBA00022989"/>
    </source>
</evidence>
<gene>
    <name evidence="18" type="ORF">GCM10025759_14390</name>
</gene>
<evidence type="ECO:0000259" key="16">
    <source>
        <dbReference type="PROSITE" id="PS50109"/>
    </source>
</evidence>
<dbReference type="InterPro" id="IPR004358">
    <property type="entry name" value="Sig_transdc_His_kin-like_C"/>
</dbReference>
<evidence type="ECO:0000256" key="2">
    <source>
        <dbReference type="ARBA" id="ARBA00004429"/>
    </source>
</evidence>
<evidence type="ECO:0000256" key="7">
    <source>
        <dbReference type="ARBA" id="ARBA00022679"/>
    </source>
</evidence>
<feature type="domain" description="HAMP" evidence="17">
    <location>
        <begin position="180"/>
        <end position="232"/>
    </location>
</feature>
<dbReference type="InterPro" id="IPR036890">
    <property type="entry name" value="HATPase_C_sf"/>
</dbReference>
<feature type="domain" description="Histidine kinase" evidence="16">
    <location>
        <begin position="240"/>
        <end position="440"/>
    </location>
</feature>
<evidence type="ECO:0000256" key="1">
    <source>
        <dbReference type="ARBA" id="ARBA00000085"/>
    </source>
</evidence>
<comment type="caution">
    <text evidence="18">The sequence shown here is derived from an EMBL/GenBank/DDBJ whole genome shotgun (WGS) entry which is preliminary data.</text>
</comment>
<dbReference type="Gene3D" id="1.10.287.130">
    <property type="match status" value="1"/>
</dbReference>
<keyword evidence="18" id="KW-0614">Plasmid</keyword>
<evidence type="ECO:0000256" key="3">
    <source>
        <dbReference type="ARBA" id="ARBA00012438"/>
    </source>
</evidence>
<dbReference type="PRINTS" id="PR00344">
    <property type="entry name" value="BCTRLSENSOR"/>
</dbReference>
<evidence type="ECO:0000256" key="8">
    <source>
        <dbReference type="ARBA" id="ARBA00022692"/>
    </source>
</evidence>
<evidence type="ECO:0000256" key="13">
    <source>
        <dbReference type="ARBA" id="ARBA00023012"/>
    </source>
</evidence>
<dbReference type="PROSITE" id="PS50109">
    <property type="entry name" value="HIS_KIN"/>
    <property type="match status" value="1"/>
</dbReference>
<dbReference type="EC" id="2.7.13.3" evidence="3"/>
<reference evidence="19" key="1">
    <citation type="journal article" date="2019" name="Int. J. Syst. Evol. Microbiol.">
        <title>The Global Catalogue of Microorganisms (GCM) 10K type strain sequencing project: providing services to taxonomists for standard genome sequencing and annotation.</title>
        <authorList>
            <consortium name="The Broad Institute Genomics Platform"/>
            <consortium name="The Broad Institute Genome Sequencing Center for Infectious Disease"/>
            <person name="Wu L."/>
            <person name="Ma J."/>
        </authorList>
    </citation>
    <scope>NUCLEOTIDE SEQUENCE [LARGE SCALE GENOMIC DNA]</scope>
    <source>
        <strain evidence="19">JCM 19212</strain>
    </source>
</reference>
<dbReference type="SMART" id="SM00304">
    <property type="entry name" value="HAMP"/>
    <property type="match status" value="1"/>
</dbReference>
<proteinExistence type="predicted"/>
<dbReference type="Pfam" id="PF02518">
    <property type="entry name" value="HATPase_c"/>
    <property type="match status" value="1"/>
</dbReference>
<evidence type="ECO:0000256" key="6">
    <source>
        <dbReference type="ARBA" id="ARBA00022553"/>
    </source>
</evidence>
<evidence type="ECO:0000256" key="14">
    <source>
        <dbReference type="ARBA" id="ARBA00023136"/>
    </source>
</evidence>
<dbReference type="EMBL" id="BAABKY010000002">
    <property type="protein sequence ID" value="GAA5073322.1"/>
    <property type="molecule type" value="Genomic_DNA"/>
</dbReference>
<keyword evidence="19" id="KW-1185">Reference proteome</keyword>
<accession>A0ABP9LC85</accession>
<keyword evidence="13" id="KW-0902">Two-component regulatory system</keyword>
<keyword evidence="7" id="KW-0808">Transferase</keyword>
<keyword evidence="5" id="KW-0997">Cell inner membrane</keyword>
<comment type="catalytic activity">
    <reaction evidence="1">
        <text>ATP + protein L-histidine = ADP + protein N-phospho-L-histidine.</text>
        <dbReference type="EC" id="2.7.13.3"/>
    </reaction>
</comment>
<dbReference type="Pfam" id="PF00512">
    <property type="entry name" value="HisKA"/>
    <property type="match status" value="1"/>
</dbReference>
<evidence type="ECO:0000313" key="19">
    <source>
        <dbReference type="Proteomes" id="UP001501083"/>
    </source>
</evidence>
<dbReference type="SMART" id="SM00387">
    <property type="entry name" value="HATPase_c"/>
    <property type="match status" value="1"/>
</dbReference>
<dbReference type="InterPro" id="IPR003661">
    <property type="entry name" value="HisK_dim/P_dom"/>
</dbReference>
<dbReference type="InterPro" id="IPR036097">
    <property type="entry name" value="HisK_dim/P_sf"/>
</dbReference>
<organism evidence="18 19">
    <name type="scientific">Lysobacter panacisoli</name>
    <dbReference type="NCBI Taxonomy" id="1255263"/>
    <lineage>
        <taxon>Bacteria</taxon>
        <taxon>Pseudomonadati</taxon>
        <taxon>Pseudomonadota</taxon>
        <taxon>Gammaproteobacteria</taxon>
        <taxon>Lysobacterales</taxon>
        <taxon>Lysobacteraceae</taxon>
        <taxon>Lysobacter</taxon>
    </lineage>
</organism>
<evidence type="ECO:0000256" key="11">
    <source>
        <dbReference type="ARBA" id="ARBA00022840"/>
    </source>
</evidence>
<evidence type="ECO:0000256" key="4">
    <source>
        <dbReference type="ARBA" id="ARBA00022475"/>
    </source>
</evidence>
<dbReference type="Gene3D" id="3.30.565.10">
    <property type="entry name" value="Histidine kinase-like ATPase, C-terminal domain"/>
    <property type="match status" value="1"/>
</dbReference>
<comment type="subcellular location">
    <subcellularLocation>
        <location evidence="2">Cell inner membrane</location>
        <topology evidence="2">Multi-pass membrane protein</topology>
    </subcellularLocation>
</comment>
<sequence length="445" mass="48792">MSTHARGRSRWLPATIASRLYLILFSGLLIAHGLSFGMLFYERYEAATSMLMSNLEQDVVVAVNLLDRLPPEERAHWLPMLRRRTFHYLLGEGQDGPPPSTHTAREMTAMIADTLGPRYPIRATMLSTEPERFQVHLRLRDGSPMVVEVQPSIMPLAKWLPYVLAIQLGLLVLCTWGAVRLATRPLQRLAEAADTLNPAGDGERLREGGPTEVARAVGAFNAMQDRIAQYMRERLQILAAISHDLQTPITRMRLRADAMDESPERDKMIDDLGQMQHLVREGIAYARSAHGASEPAARIDLNAFLESLVYDYLDTGQQVALSGRARAPVVTRPHALRRIVANLLDNAIKYAGAAELDVAEDASGVQVRIADRGPGIPQDELAKVLEPFYRLESSRNRDTGGTGLGLAIAQQLVDSIGATLTLRNRDGGGLEAIVHLPAGGAGVAT</sequence>
<keyword evidence="14 15" id="KW-0472">Membrane</keyword>
<dbReference type="SMART" id="SM00388">
    <property type="entry name" value="HisKA"/>
    <property type="match status" value="1"/>
</dbReference>
<dbReference type="RefSeq" id="WP_158986578.1">
    <property type="nucleotide sequence ID" value="NZ_BAABKY010000002.1"/>
</dbReference>
<dbReference type="InterPro" id="IPR050980">
    <property type="entry name" value="2C_sensor_his_kinase"/>
</dbReference>
<dbReference type="CDD" id="cd00082">
    <property type="entry name" value="HisKA"/>
    <property type="match status" value="1"/>
</dbReference>
<dbReference type="InterPro" id="IPR005467">
    <property type="entry name" value="His_kinase_dom"/>
</dbReference>
<dbReference type="InterPro" id="IPR003594">
    <property type="entry name" value="HATPase_dom"/>
</dbReference>
<dbReference type="CDD" id="cd00075">
    <property type="entry name" value="HATPase"/>
    <property type="match status" value="1"/>
</dbReference>
<keyword evidence="10" id="KW-0418">Kinase</keyword>
<name>A0ABP9LC85_9GAMM</name>
<dbReference type="Proteomes" id="UP001501083">
    <property type="component" value="Unassembled WGS sequence"/>
</dbReference>
<dbReference type="PANTHER" id="PTHR44936">
    <property type="entry name" value="SENSOR PROTEIN CREC"/>
    <property type="match status" value="1"/>
</dbReference>
<feature type="transmembrane region" description="Helical" evidence="15">
    <location>
        <begin position="20"/>
        <end position="41"/>
    </location>
</feature>
<evidence type="ECO:0000259" key="17">
    <source>
        <dbReference type="PROSITE" id="PS50885"/>
    </source>
</evidence>
<dbReference type="InterPro" id="IPR003660">
    <property type="entry name" value="HAMP_dom"/>
</dbReference>
<keyword evidence="9" id="KW-0547">Nucleotide-binding</keyword>
<dbReference type="PROSITE" id="PS50885">
    <property type="entry name" value="HAMP"/>
    <property type="match status" value="1"/>
</dbReference>
<keyword evidence="4" id="KW-1003">Cell membrane</keyword>
<keyword evidence="12 15" id="KW-1133">Transmembrane helix</keyword>
<evidence type="ECO:0000313" key="18">
    <source>
        <dbReference type="EMBL" id="GAA5073322.1"/>
    </source>
</evidence>
<evidence type="ECO:0000256" key="9">
    <source>
        <dbReference type="ARBA" id="ARBA00022741"/>
    </source>
</evidence>
<dbReference type="SUPFAM" id="SSF47384">
    <property type="entry name" value="Homodimeric domain of signal transducing histidine kinase"/>
    <property type="match status" value="1"/>
</dbReference>
<evidence type="ECO:0000256" key="10">
    <source>
        <dbReference type="ARBA" id="ARBA00022777"/>
    </source>
</evidence>
<dbReference type="SUPFAM" id="SSF55874">
    <property type="entry name" value="ATPase domain of HSP90 chaperone/DNA topoisomerase II/histidine kinase"/>
    <property type="match status" value="1"/>
</dbReference>
<keyword evidence="11 18" id="KW-0067">ATP-binding</keyword>